<proteinExistence type="predicted"/>
<protein>
    <submittedName>
        <fullName evidence="2">Uncharacterized protein</fullName>
    </submittedName>
</protein>
<gene>
    <name evidence="2" type="ORF">D3H35_10740</name>
</gene>
<accession>A0A398CS83</accession>
<keyword evidence="3" id="KW-1185">Reference proteome</keyword>
<dbReference type="EMBL" id="QXJM01000035">
    <property type="protein sequence ID" value="RIE03608.1"/>
    <property type="molecule type" value="Genomic_DNA"/>
</dbReference>
<feature type="compositionally biased region" description="Polar residues" evidence="1">
    <location>
        <begin position="109"/>
        <end position="129"/>
    </location>
</feature>
<evidence type="ECO:0000313" key="2">
    <source>
        <dbReference type="EMBL" id="RIE03608.1"/>
    </source>
</evidence>
<dbReference type="Proteomes" id="UP000266340">
    <property type="component" value="Unassembled WGS sequence"/>
</dbReference>
<evidence type="ECO:0000313" key="3">
    <source>
        <dbReference type="Proteomes" id="UP000266340"/>
    </source>
</evidence>
<comment type="caution">
    <text evidence="2">The sequence shown here is derived from an EMBL/GenBank/DDBJ whole genome shotgun (WGS) entry which is preliminary data.</text>
</comment>
<sequence length="129" mass="14671">MALSQAVNFFDWTFPSLPRRRTGDVLREHPLQDGTFEEVPTTVSDRNTIMLGDVALTQSIQLVPDLINFDLVKLVKVTLHYADEANGIDETKDFLFKKGAQEAKWELPTKTNPSKFTNGERLTSWSTDR</sequence>
<name>A0A398CS83_9BACL</name>
<evidence type="ECO:0000256" key="1">
    <source>
        <dbReference type="SAM" id="MobiDB-lite"/>
    </source>
</evidence>
<reference evidence="2 3" key="1">
    <citation type="submission" date="2018-09" db="EMBL/GenBank/DDBJ databases">
        <title>Cohnella cavernae sp. nov., isolated from a karst cave.</title>
        <authorList>
            <person name="Zhu H."/>
        </authorList>
    </citation>
    <scope>NUCLEOTIDE SEQUENCE [LARGE SCALE GENOMIC DNA]</scope>
    <source>
        <strain evidence="2 3">K2E09-144</strain>
    </source>
</reference>
<organism evidence="2 3">
    <name type="scientific">Cohnella faecalis</name>
    <dbReference type="NCBI Taxonomy" id="2315694"/>
    <lineage>
        <taxon>Bacteria</taxon>
        <taxon>Bacillati</taxon>
        <taxon>Bacillota</taxon>
        <taxon>Bacilli</taxon>
        <taxon>Bacillales</taxon>
        <taxon>Paenibacillaceae</taxon>
        <taxon>Cohnella</taxon>
    </lineage>
</organism>
<feature type="region of interest" description="Disordered" evidence="1">
    <location>
        <begin position="108"/>
        <end position="129"/>
    </location>
</feature>
<dbReference type="AlphaFoldDB" id="A0A398CS83"/>